<accession>A0A5B9D6U8</accession>
<feature type="transmembrane region" description="Helical" evidence="1">
    <location>
        <begin position="178"/>
        <end position="199"/>
    </location>
</feature>
<feature type="transmembrane region" description="Helical" evidence="1">
    <location>
        <begin position="93"/>
        <end position="114"/>
    </location>
</feature>
<sequence>MISKLEAEEKLLKIFYDVKLDRYLKKTPTHANIDMFEETKDLNHLEHFYKVKDDELVIAMWANSYEHGIPFFAVNMAIDSAESWRGDPLSKYLIIYTISHMLLPLIFFFLGYIIKSKSLFGAILINLIVTGVIIYFVVLKNNWKKRVLIRYREFFDDTGISISEEKFKQYSKRLYNDFSSFNTIQCFAFFLLLLSWVIIFT</sequence>
<dbReference type="EMBL" id="CP042905">
    <property type="protein sequence ID" value="QEE14560.1"/>
    <property type="molecule type" value="Genomic_DNA"/>
</dbReference>
<keyword evidence="1" id="KW-0472">Membrane</keyword>
<reference evidence="2 3" key="1">
    <citation type="journal article" date="2020" name="Nature">
        <title>Isolation of an archaeon at the prokaryote-eukaryote interface.</title>
        <authorList>
            <person name="Imachi H."/>
            <person name="Nobu M.K."/>
            <person name="Nakahara N."/>
            <person name="Morono Y."/>
            <person name="Ogawara M."/>
            <person name="Takaki Y."/>
            <person name="Takano Y."/>
            <person name="Uematsu K."/>
            <person name="Ikuta T."/>
            <person name="Ito M."/>
            <person name="Matsui Y."/>
            <person name="Miyazaki M."/>
            <person name="Murata K."/>
            <person name="Saito Y."/>
            <person name="Sakai S."/>
            <person name="Song C."/>
            <person name="Tasumi E."/>
            <person name="Yamanaka Y."/>
            <person name="Yamaguchi T."/>
            <person name="Kamagata Y."/>
            <person name="Tamaki H."/>
            <person name="Takai K."/>
        </authorList>
    </citation>
    <scope>NUCLEOTIDE SEQUENCE [LARGE SCALE GENOMIC DNA]</scope>
    <source>
        <strain evidence="2 3">MK-D1</strain>
    </source>
</reference>
<protein>
    <submittedName>
        <fullName evidence="2">Uncharacterized protein</fullName>
    </submittedName>
</protein>
<dbReference type="GeneID" id="41328376"/>
<keyword evidence="3" id="KW-1185">Reference proteome</keyword>
<organism evidence="2 3">
    <name type="scientific">Promethearchaeum syntrophicum</name>
    <dbReference type="NCBI Taxonomy" id="2594042"/>
    <lineage>
        <taxon>Archaea</taxon>
        <taxon>Promethearchaeati</taxon>
        <taxon>Promethearchaeota</taxon>
        <taxon>Promethearchaeia</taxon>
        <taxon>Promethearchaeales</taxon>
        <taxon>Promethearchaeaceae</taxon>
        <taxon>Promethearchaeum</taxon>
    </lineage>
</organism>
<dbReference type="AlphaFoldDB" id="A0A5B9D6U8"/>
<keyword evidence="1" id="KW-0812">Transmembrane</keyword>
<reference evidence="2 3" key="2">
    <citation type="journal article" date="2024" name="Int. J. Syst. Evol. Microbiol.">
        <title>Promethearchaeum syntrophicum gen. nov., sp. nov., an anaerobic, obligately syntrophic archaeon, the first isolate of the lineage 'Asgard' archaea, and proposal of the new archaeal phylum Promethearchaeota phyl. nov. and kingdom Promethearchaeati regn. nov.</title>
        <authorList>
            <person name="Imachi H."/>
            <person name="Nobu M.K."/>
            <person name="Kato S."/>
            <person name="Takaki Y."/>
            <person name="Miyazaki M."/>
            <person name="Miyata M."/>
            <person name="Ogawara M."/>
            <person name="Saito Y."/>
            <person name="Sakai S."/>
            <person name="Tahara Y.O."/>
            <person name="Takano Y."/>
            <person name="Tasumi E."/>
            <person name="Uematsu K."/>
            <person name="Yoshimura T."/>
            <person name="Itoh T."/>
            <person name="Ohkuma M."/>
            <person name="Takai K."/>
        </authorList>
    </citation>
    <scope>NUCLEOTIDE SEQUENCE [LARGE SCALE GENOMIC DNA]</scope>
    <source>
        <strain evidence="2 3">MK-D1</strain>
    </source>
</reference>
<dbReference type="Proteomes" id="UP000321408">
    <property type="component" value="Chromosome"/>
</dbReference>
<evidence type="ECO:0000313" key="2">
    <source>
        <dbReference type="EMBL" id="QEE14560.1"/>
    </source>
</evidence>
<name>A0A5B9D6U8_9ARCH</name>
<evidence type="ECO:0000313" key="3">
    <source>
        <dbReference type="Proteomes" id="UP000321408"/>
    </source>
</evidence>
<dbReference type="RefSeq" id="WP_147661509.1">
    <property type="nucleotide sequence ID" value="NZ_CP042905.2"/>
</dbReference>
<dbReference type="KEGG" id="psyt:DSAG12_00373"/>
<proteinExistence type="predicted"/>
<evidence type="ECO:0000256" key="1">
    <source>
        <dbReference type="SAM" id="Phobius"/>
    </source>
</evidence>
<gene>
    <name evidence="2" type="ORF">DSAG12_00373</name>
</gene>
<feature type="transmembrane region" description="Helical" evidence="1">
    <location>
        <begin position="120"/>
        <end position="139"/>
    </location>
</feature>
<keyword evidence="1" id="KW-1133">Transmembrane helix</keyword>